<keyword evidence="3" id="KW-1185">Reference proteome</keyword>
<sequence>MKYINYILIVLGAVVAIYSKAGEEQNQYILIAGIIILMAGIYRISKTIPSKNSEENMFEDNEN</sequence>
<keyword evidence="1" id="KW-0812">Transmembrane</keyword>
<evidence type="ECO:0000313" key="2">
    <source>
        <dbReference type="EMBL" id="MCH4552745.1"/>
    </source>
</evidence>
<comment type="caution">
    <text evidence="2">The sequence shown here is derived from an EMBL/GenBank/DDBJ whole genome shotgun (WGS) entry which is preliminary data.</text>
</comment>
<evidence type="ECO:0000256" key="1">
    <source>
        <dbReference type="SAM" id="Phobius"/>
    </source>
</evidence>
<accession>A0ABS9RIH5</accession>
<dbReference type="RefSeq" id="WP_240573124.1">
    <property type="nucleotide sequence ID" value="NZ_CP136709.1"/>
</dbReference>
<protein>
    <submittedName>
        <fullName evidence="2">Uncharacterized protein</fullName>
    </submittedName>
</protein>
<reference evidence="2" key="1">
    <citation type="submission" date="2022-02" db="EMBL/GenBank/DDBJ databases">
        <title>Aestuariibaculum sp., a marine bacterium isolated from sediment in Guangxi.</title>
        <authorList>
            <person name="Ying J."/>
        </authorList>
    </citation>
    <scope>NUCLEOTIDE SEQUENCE</scope>
    <source>
        <strain evidence="2">L182</strain>
    </source>
</reference>
<proteinExistence type="predicted"/>
<dbReference type="Proteomes" id="UP001156141">
    <property type="component" value="Unassembled WGS sequence"/>
</dbReference>
<feature type="transmembrane region" description="Helical" evidence="1">
    <location>
        <begin position="27"/>
        <end position="44"/>
    </location>
</feature>
<organism evidence="2 3">
    <name type="scientific">Aestuariibaculum lutulentum</name>
    <dbReference type="NCBI Taxonomy" id="2920935"/>
    <lineage>
        <taxon>Bacteria</taxon>
        <taxon>Pseudomonadati</taxon>
        <taxon>Bacteroidota</taxon>
        <taxon>Flavobacteriia</taxon>
        <taxon>Flavobacteriales</taxon>
        <taxon>Flavobacteriaceae</taxon>
    </lineage>
</organism>
<evidence type="ECO:0000313" key="3">
    <source>
        <dbReference type="Proteomes" id="UP001156141"/>
    </source>
</evidence>
<name>A0ABS9RIH5_9FLAO</name>
<keyword evidence="1" id="KW-0472">Membrane</keyword>
<keyword evidence="1" id="KW-1133">Transmembrane helix</keyword>
<dbReference type="EMBL" id="JAKVQD010000003">
    <property type="protein sequence ID" value="MCH4552745.1"/>
    <property type="molecule type" value="Genomic_DNA"/>
</dbReference>
<feature type="transmembrane region" description="Helical" evidence="1">
    <location>
        <begin position="5"/>
        <end position="21"/>
    </location>
</feature>
<gene>
    <name evidence="2" type="ORF">MKW35_08950</name>
</gene>